<gene>
    <name evidence="1" type="ORF">NCTC503_00513</name>
</gene>
<dbReference type="AlphaFoldDB" id="A0A4U9QZA5"/>
<protein>
    <submittedName>
        <fullName evidence="1">Uncharacterized protein</fullName>
    </submittedName>
</protein>
<sequence>MKAFRIQYKFREGMWGANLIESYKGINEFSDITNKQLKNVHIDILDK</sequence>
<accession>A0A4U9QZA5</accession>
<dbReference type="RefSeq" id="WP_171011958.1">
    <property type="nucleotide sequence ID" value="NZ_CBCRUQ010000009.1"/>
</dbReference>
<dbReference type="EMBL" id="LR590481">
    <property type="protein sequence ID" value="VTQ84284.1"/>
    <property type="molecule type" value="Genomic_DNA"/>
</dbReference>
<evidence type="ECO:0000313" key="2">
    <source>
        <dbReference type="Proteomes" id="UP000308489"/>
    </source>
</evidence>
<dbReference type="Proteomes" id="UP000308489">
    <property type="component" value="Chromosome 1"/>
</dbReference>
<evidence type="ECO:0000313" key="1">
    <source>
        <dbReference type="EMBL" id="VTQ84284.1"/>
    </source>
</evidence>
<keyword evidence="2" id="KW-1185">Reference proteome</keyword>
<proteinExistence type="predicted"/>
<dbReference type="KEGG" id="hhw:NCTC503_00513"/>
<name>A0A4U9QZA5_HATHI</name>
<reference evidence="1 2" key="1">
    <citation type="submission" date="2019-05" db="EMBL/GenBank/DDBJ databases">
        <authorList>
            <consortium name="Pathogen Informatics"/>
        </authorList>
    </citation>
    <scope>NUCLEOTIDE SEQUENCE [LARGE SCALE GENOMIC DNA]</scope>
    <source>
        <strain evidence="1 2">NCTC503</strain>
    </source>
</reference>
<organism evidence="1 2">
    <name type="scientific">Hathewaya histolytica</name>
    <name type="common">Clostridium histolyticum</name>
    <dbReference type="NCBI Taxonomy" id="1498"/>
    <lineage>
        <taxon>Bacteria</taxon>
        <taxon>Bacillati</taxon>
        <taxon>Bacillota</taxon>
        <taxon>Clostridia</taxon>
        <taxon>Eubacteriales</taxon>
        <taxon>Clostridiaceae</taxon>
        <taxon>Hathewaya</taxon>
    </lineage>
</organism>